<keyword evidence="6 9" id="KW-0067">ATP-binding</keyword>
<dbReference type="NCBIfam" id="NF008453">
    <property type="entry name" value="PRK11308.1"/>
    <property type="match status" value="2"/>
</dbReference>
<reference evidence="9" key="1">
    <citation type="submission" date="2020-10" db="EMBL/GenBank/DDBJ databases">
        <authorList>
            <person name="Gilroy R."/>
        </authorList>
    </citation>
    <scope>NUCLEOTIDE SEQUENCE</scope>
    <source>
        <strain evidence="9">CHK178-757</strain>
    </source>
</reference>
<evidence type="ECO:0000313" key="10">
    <source>
        <dbReference type="Proteomes" id="UP000823927"/>
    </source>
</evidence>
<dbReference type="PANTHER" id="PTHR43297">
    <property type="entry name" value="OLIGOPEPTIDE TRANSPORT ATP-BINDING PROTEIN APPD"/>
    <property type="match status" value="1"/>
</dbReference>
<dbReference type="SUPFAM" id="SSF52540">
    <property type="entry name" value="P-loop containing nucleoside triphosphate hydrolases"/>
    <property type="match status" value="2"/>
</dbReference>
<evidence type="ECO:0000313" key="9">
    <source>
        <dbReference type="EMBL" id="HIS46234.1"/>
    </source>
</evidence>
<dbReference type="SMART" id="SM00382">
    <property type="entry name" value="AAA"/>
    <property type="match status" value="2"/>
</dbReference>
<dbReference type="InterPro" id="IPR013563">
    <property type="entry name" value="Oligopep_ABC_C"/>
</dbReference>
<dbReference type="EMBL" id="DVIT01000006">
    <property type="protein sequence ID" value="HIS46234.1"/>
    <property type="molecule type" value="Genomic_DNA"/>
</dbReference>
<protein>
    <submittedName>
        <fullName evidence="9">ABC transporter ATP-binding protein</fullName>
    </submittedName>
</protein>
<organism evidence="9 10">
    <name type="scientific">Candidatus Scybalocola faecigallinarum</name>
    <dbReference type="NCBI Taxonomy" id="2840941"/>
    <lineage>
        <taxon>Bacteria</taxon>
        <taxon>Bacillati</taxon>
        <taxon>Bacillota</taxon>
        <taxon>Clostridia</taxon>
        <taxon>Lachnospirales</taxon>
        <taxon>Lachnospiraceae</taxon>
        <taxon>Lachnospiraceae incertae sedis</taxon>
        <taxon>Candidatus Scybalocola (ex Gilroy et al. 2021)</taxon>
    </lineage>
</organism>
<dbReference type="FunFam" id="3.40.50.300:FF:000016">
    <property type="entry name" value="Oligopeptide ABC transporter ATP-binding component"/>
    <property type="match status" value="2"/>
</dbReference>
<proteinExistence type="inferred from homology"/>
<dbReference type="AlphaFoldDB" id="A0A9D1F2A6"/>
<evidence type="ECO:0000256" key="6">
    <source>
        <dbReference type="ARBA" id="ARBA00022840"/>
    </source>
</evidence>
<dbReference type="PANTHER" id="PTHR43297:SF2">
    <property type="entry name" value="DIPEPTIDE TRANSPORT ATP-BINDING PROTEIN DPPD"/>
    <property type="match status" value="1"/>
</dbReference>
<evidence type="ECO:0000256" key="3">
    <source>
        <dbReference type="ARBA" id="ARBA00022448"/>
    </source>
</evidence>
<accession>A0A9D1F2A6</accession>
<dbReference type="GO" id="GO:0005524">
    <property type="term" value="F:ATP binding"/>
    <property type="evidence" value="ECO:0007669"/>
    <property type="project" value="UniProtKB-KW"/>
</dbReference>
<dbReference type="InterPro" id="IPR003439">
    <property type="entry name" value="ABC_transporter-like_ATP-bd"/>
</dbReference>
<evidence type="ECO:0000256" key="7">
    <source>
        <dbReference type="ARBA" id="ARBA00023136"/>
    </source>
</evidence>
<keyword evidence="7" id="KW-0472">Membrane</keyword>
<feature type="domain" description="ABC transporter" evidence="8">
    <location>
        <begin position="357"/>
        <end position="608"/>
    </location>
</feature>
<name>A0A9D1F2A6_9FIRM</name>
<sequence>MSHLIEVKNLRTEFKQDKGILKAVNGVSYYLDEGEIVAFVGESGSGKSVTQYSGLQLIPTPPGKIAGGEIIFDGHNILEYGQNSDEMRKIRGGQIGVVFQEPMTSLNPVMTVGKQLMEGIQLHMGLNKKDARNRAKELLEMVGIPDAESRLDAYPHQFSGGMRQRIMIAMALSCNPKLLIADEATTALDVTTQAQILELMKDIVKKSRTALVIVTHNLSIVARYADRVYVMYAGEIVESGKTTEIFNSPRHPYTIGLIKAVPSLTDPKDRKLVPIDGFVTNLVNRKDECAFMNRCPYVTDACRKGKTPKLHEIPGEKNHFAACHRDIQKNAQVTVQRHNEIRDYGEEKPWIKNEKILSIQNLKVYFPVTGGLLKKKIGDVKAVDDVSFDIFKGETFGLVGESGCGKSTVARTVLRLNDATGGKIIFDGQDITKLNDVRMRPIRKNMAMIFQDPYGSLDPRQRAGDIVMEPMKNFDMGLSQKEMDDRVTELFELVGLDPAYRERIPHEFSGGQRQRLVIARALSTNPAFIVCDEAISALDVSIQAQVINLLEELQHKLGLTYLFIAHDLSVVRHISDHVAVMYLGQLVEIADWKSLYDNPLHPYTQALLDAVPVPDPELEASKQRQIIRGEVPSPMQRPAGCAFSTRCPYATEQCRHEMPVLSEKEPGHRVACWKNVKELAEKNKLIG</sequence>
<dbReference type="Pfam" id="PF08352">
    <property type="entry name" value="oligo_HPY"/>
    <property type="match status" value="2"/>
</dbReference>
<dbReference type="InterPro" id="IPR003593">
    <property type="entry name" value="AAA+_ATPase"/>
</dbReference>
<dbReference type="Pfam" id="PF00005">
    <property type="entry name" value="ABC_tran"/>
    <property type="match status" value="2"/>
</dbReference>
<feature type="domain" description="ABC transporter" evidence="8">
    <location>
        <begin position="5"/>
        <end position="258"/>
    </location>
</feature>
<comment type="subcellular location">
    <subcellularLocation>
        <location evidence="1">Cell membrane</location>
        <topology evidence="1">Peripheral membrane protein</topology>
    </subcellularLocation>
</comment>
<evidence type="ECO:0000256" key="1">
    <source>
        <dbReference type="ARBA" id="ARBA00004202"/>
    </source>
</evidence>
<dbReference type="GO" id="GO:0016887">
    <property type="term" value="F:ATP hydrolysis activity"/>
    <property type="evidence" value="ECO:0007669"/>
    <property type="project" value="InterPro"/>
</dbReference>
<dbReference type="Proteomes" id="UP000823927">
    <property type="component" value="Unassembled WGS sequence"/>
</dbReference>
<dbReference type="PROSITE" id="PS00211">
    <property type="entry name" value="ABC_TRANSPORTER_1"/>
    <property type="match status" value="2"/>
</dbReference>
<dbReference type="GO" id="GO:0015833">
    <property type="term" value="P:peptide transport"/>
    <property type="evidence" value="ECO:0007669"/>
    <property type="project" value="InterPro"/>
</dbReference>
<dbReference type="PROSITE" id="PS50893">
    <property type="entry name" value="ABC_TRANSPORTER_2"/>
    <property type="match status" value="2"/>
</dbReference>
<dbReference type="Gene3D" id="3.40.50.300">
    <property type="entry name" value="P-loop containing nucleotide triphosphate hydrolases"/>
    <property type="match status" value="2"/>
</dbReference>
<gene>
    <name evidence="9" type="ORF">IAB46_01515</name>
</gene>
<evidence type="ECO:0000256" key="5">
    <source>
        <dbReference type="ARBA" id="ARBA00022741"/>
    </source>
</evidence>
<keyword evidence="3" id="KW-0813">Transport</keyword>
<dbReference type="InterPro" id="IPR027417">
    <property type="entry name" value="P-loop_NTPase"/>
</dbReference>
<comment type="similarity">
    <text evidence="2">Belongs to the ABC transporter superfamily.</text>
</comment>
<dbReference type="NCBIfam" id="TIGR01727">
    <property type="entry name" value="oligo_HPY"/>
    <property type="match status" value="2"/>
</dbReference>
<dbReference type="NCBIfam" id="NF007739">
    <property type="entry name" value="PRK10419.1"/>
    <property type="match status" value="2"/>
</dbReference>
<dbReference type="GO" id="GO:0005886">
    <property type="term" value="C:plasma membrane"/>
    <property type="evidence" value="ECO:0007669"/>
    <property type="project" value="UniProtKB-SubCell"/>
</dbReference>
<reference evidence="9" key="2">
    <citation type="journal article" date="2021" name="PeerJ">
        <title>Extensive microbial diversity within the chicken gut microbiome revealed by metagenomics and culture.</title>
        <authorList>
            <person name="Gilroy R."/>
            <person name="Ravi A."/>
            <person name="Getino M."/>
            <person name="Pursley I."/>
            <person name="Horton D.L."/>
            <person name="Alikhan N.F."/>
            <person name="Baker D."/>
            <person name="Gharbi K."/>
            <person name="Hall N."/>
            <person name="Watson M."/>
            <person name="Adriaenssens E.M."/>
            <person name="Foster-Nyarko E."/>
            <person name="Jarju S."/>
            <person name="Secka A."/>
            <person name="Antonio M."/>
            <person name="Oren A."/>
            <person name="Chaudhuri R.R."/>
            <person name="La Ragione R."/>
            <person name="Hildebrand F."/>
            <person name="Pallen M.J."/>
        </authorList>
    </citation>
    <scope>NUCLEOTIDE SEQUENCE</scope>
    <source>
        <strain evidence="9">CHK178-757</strain>
    </source>
</reference>
<evidence type="ECO:0000256" key="2">
    <source>
        <dbReference type="ARBA" id="ARBA00005417"/>
    </source>
</evidence>
<evidence type="ECO:0000259" key="8">
    <source>
        <dbReference type="PROSITE" id="PS50893"/>
    </source>
</evidence>
<dbReference type="InterPro" id="IPR017871">
    <property type="entry name" value="ABC_transporter-like_CS"/>
</dbReference>
<dbReference type="CDD" id="cd03257">
    <property type="entry name" value="ABC_NikE_OppD_transporters"/>
    <property type="match status" value="2"/>
</dbReference>
<evidence type="ECO:0000256" key="4">
    <source>
        <dbReference type="ARBA" id="ARBA00022475"/>
    </source>
</evidence>
<dbReference type="InterPro" id="IPR050388">
    <property type="entry name" value="ABC_Ni/Peptide_Import"/>
</dbReference>
<keyword evidence="5" id="KW-0547">Nucleotide-binding</keyword>
<keyword evidence="4" id="KW-1003">Cell membrane</keyword>
<comment type="caution">
    <text evidence="9">The sequence shown here is derived from an EMBL/GenBank/DDBJ whole genome shotgun (WGS) entry which is preliminary data.</text>
</comment>